<organism evidence="12 13">
    <name type="scientific">Pendulispora rubella</name>
    <dbReference type="NCBI Taxonomy" id="2741070"/>
    <lineage>
        <taxon>Bacteria</taxon>
        <taxon>Pseudomonadati</taxon>
        <taxon>Myxococcota</taxon>
        <taxon>Myxococcia</taxon>
        <taxon>Myxococcales</taxon>
        <taxon>Sorangiineae</taxon>
        <taxon>Pendulisporaceae</taxon>
        <taxon>Pendulispora</taxon>
    </lineage>
</organism>
<feature type="compositionally biased region" description="Acidic residues" evidence="10">
    <location>
        <begin position="22"/>
        <end position="41"/>
    </location>
</feature>
<dbReference type="HAMAP" id="MF_00911">
    <property type="entry name" value="FtsQ_subfam"/>
    <property type="match status" value="1"/>
</dbReference>
<keyword evidence="5 9" id="KW-0812">Transmembrane</keyword>
<dbReference type="InterPro" id="IPR026579">
    <property type="entry name" value="FtsQ"/>
</dbReference>
<evidence type="ECO:0000256" key="10">
    <source>
        <dbReference type="SAM" id="MobiDB-lite"/>
    </source>
</evidence>
<accession>A0ABZ2KW37</accession>
<gene>
    <name evidence="9" type="primary">ftsQ</name>
    <name evidence="12" type="ORF">LVJ94_39105</name>
</gene>
<keyword evidence="3" id="KW-0997">Cell inner membrane</keyword>
<dbReference type="Proteomes" id="UP001374803">
    <property type="component" value="Chromosome"/>
</dbReference>
<keyword evidence="13" id="KW-1185">Reference proteome</keyword>
<dbReference type="PROSITE" id="PS51779">
    <property type="entry name" value="POTRA"/>
    <property type="match status" value="1"/>
</dbReference>
<dbReference type="PANTHER" id="PTHR35851">
    <property type="entry name" value="CELL DIVISION PROTEIN FTSQ"/>
    <property type="match status" value="1"/>
</dbReference>
<evidence type="ECO:0000256" key="7">
    <source>
        <dbReference type="ARBA" id="ARBA00023136"/>
    </source>
</evidence>
<sequence length="300" mass="32619">MSGVNPTNRRVAKPQLPPDVMELADAEDAFETEPEEPELEEGSAPPPKRPRGALFRALQGITGFALVAGVSVSVAYAARHYVTHSPRFAVTDIEIVGAKSRTPETVAAEAGVAKAQNIFAVDLDEARTRLSQDPWVREATLARRLPGTVIIQIAEREAVALVALGDLYLSTRSGEIFKRIEPGDPSDLPIITGITPEAVADDREGVAQSIRRALDLAGDYEHGPLAQRARLQEIHLARDGSTTLIVGKNALQLNLGDPPFRRKLDQAVRVLAELDRRGARADAIMLDNDARPERVVVRMR</sequence>
<evidence type="ECO:0000256" key="3">
    <source>
        <dbReference type="ARBA" id="ARBA00022519"/>
    </source>
</evidence>
<dbReference type="InterPro" id="IPR034746">
    <property type="entry name" value="POTRA"/>
</dbReference>
<dbReference type="Gene3D" id="3.10.20.310">
    <property type="entry name" value="membrane protein fhac"/>
    <property type="match status" value="1"/>
</dbReference>
<feature type="region of interest" description="Disordered" evidence="10">
    <location>
        <begin position="1"/>
        <end position="51"/>
    </location>
</feature>
<dbReference type="InterPro" id="IPR005548">
    <property type="entry name" value="Cell_div_FtsQ/DivIB_C"/>
</dbReference>
<keyword evidence="7 9" id="KW-0472">Membrane</keyword>
<protein>
    <recommendedName>
        <fullName evidence="9">Cell division protein FtsQ</fullName>
    </recommendedName>
</protein>
<evidence type="ECO:0000313" key="13">
    <source>
        <dbReference type="Proteomes" id="UP001374803"/>
    </source>
</evidence>
<evidence type="ECO:0000256" key="6">
    <source>
        <dbReference type="ARBA" id="ARBA00022989"/>
    </source>
</evidence>
<evidence type="ECO:0000256" key="9">
    <source>
        <dbReference type="HAMAP-Rule" id="MF_00911"/>
    </source>
</evidence>
<keyword evidence="4 9" id="KW-0132">Cell division</keyword>
<feature type="domain" description="POTRA" evidence="11">
    <location>
        <begin position="88"/>
        <end position="156"/>
    </location>
</feature>
<comment type="function">
    <text evidence="9">Essential cell division protein.</text>
</comment>
<dbReference type="EMBL" id="CP089983">
    <property type="protein sequence ID" value="WXB02904.1"/>
    <property type="molecule type" value="Genomic_DNA"/>
</dbReference>
<keyword evidence="6 9" id="KW-1133">Transmembrane helix</keyword>
<reference evidence="12" key="1">
    <citation type="submission" date="2021-12" db="EMBL/GenBank/DDBJ databases">
        <title>Discovery of the Pendulisporaceae a myxobacterial family with distinct sporulation behavior and unique specialized metabolism.</title>
        <authorList>
            <person name="Garcia R."/>
            <person name="Popoff A."/>
            <person name="Bader C.D."/>
            <person name="Loehr J."/>
            <person name="Walesch S."/>
            <person name="Walt C."/>
            <person name="Boldt J."/>
            <person name="Bunk B."/>
            <person name="Haeckl F.J.F.P.J."/>
            <person name="Gunesch A.P."/>
            <person name="Birkelbach J."/>
            <person name="Nuebel U."/>
            <person name="Pietschmann T."/>
            <person name="Bach T."/>
            <person name="Mueller R."/>
        </authorList>
    </citation>
    <scope>NUCLEOTIDE SEQUENCE</scope>
    <source>
        <strain evidence="12">MSr11367</strain>
    </source>
</reference>
<dbReference type="PANTHER" id="PTHR35851:SF1">
    <property type="entry name" value="CELL DIVISION PROTEIN FTSQ"/>
    <property type="match status" value="1"/>
</dbReference>
<dbReference type="RefSeq" id="WP_394832529.1">
    <property type="nucleotide sequence ID" value="NZ_CP089929.1"/>
</dbReference>
<evidence type="ECO:0000259" key="11">
    <source>
        <dbReference type="PROSITE" id="PS51779"/>
    </source>
</evidence>
<comment type="similarity">
    <text evidence="9">Belongs to the FtsQ/DivIB family. FtsQ subfamily.</text>
</comment>
<proteinExistence type="inferred from homology"/>
<evidence type="ECO:0000256" key="1">
    <source>
        <dbReference type="ARBA" id="ARBA00004370"/>
    </source>
</evidence>
<evidence type="ECO:0000256" key="5">
    <source>
        <dbReference type="ARBA" id="ARBA00022692"/>
    </source>
</evidence>
<keyword evidence="2 9" id="KW-1003">Cell membrane</keyword>
<evidence type="ECO:0000256" key="2">
    <source>
        <dbReference type="ARBA" id="ARBA00022475"/>
    </source>
</evidence>
<name>A0ABZ2KW37_9BACT</name>
<evidence type="ECO:0000256" key="8">
    <source>
        <dbReference type="ARBA" id="ARBA00023306"/>
    </source>
</evidence>
<keyword evidence="8 9" id="KW-0131">Cell cycle</keyword>
<evidence type="ECO:0000256" key="4">
    <source>
        <dbReference type="ARBA" id="ARBA00022618"/>
    </source>
</evidence>
<dbReference type="InterPro" id="IPR013685">
    <property type="entry name" value="POTRA_FtsQ_type"/>
</dbReference>
<dbReference type="Pfam" id="PF03799">
    <property type="entry name" value="FtsQ_DivIB_C"/>
    <property type="match status" value="1"/>
</dbReference>
<evidence type="ECO:0000313" key="12">
    <source>
        <dbReference type="EMBL" id="WXB02904.1"/>
    </source>
</evidence>
<comment type="subcellular location">
    <subcellularLocation>
        <location evidence="9">Cell membrane</location>
        <topology evidence="9">Single-pass type II membrane protein</topology>
    </subcellularLocation>
    <subcellularLocation>
        <location evidence="1">Membrane</location>
    </subcellularLocation>
    <text evidence="9">Localizes to the division septum.</text>
</comment>
<dbReference type="Pfam" id="PF08478">
    <property type="entry name" value="POTRA_1"/>
    <property type="match status" value="1"/>
</dbReference>